<dbReference type="InterPro" id="IPR001245">
    <property type="entry name" value="Ser-Thr/Tyr_kinase_cat_dom"/>
</dbReference>
<keyword evidence="3" id="KW-1185">Reference proteome</keyword>
<dbReference type="SMART" id="SM00220">
    <property type="entry name" value="S_TKc"/>
    <property type="match status" value="1"/>
</dbReference>
<evidence type="ECO:0000313" key="3">
    <source>
        <dbReference type="Proteomes" id="UP000266861"/>
    </source>
</evidence>
<reference evidence="2 3" key="1">
    <citation type="submission" date="2018-08" db="EMBL/GenBank/DDBJ databases">
        <title>Genome and evolution of the arbuscular mycorrhizal fungus Diversispora epigaea (formerly Glomus versiforme) and its bacterial endosymbionts.</title>
        <authorList>
            <person name="Sun X."/>
            <person name="Fei Z."/>
            <person name="Harrison M."/>
        </authorList>
    </citation>
    <scope>NUCLEOTIDE SEQUENCE [LARGE SCALE GENOMIC DNA]</scope>
    <source>
        <strain evidence="2 3">IT104</strain>
    </source>
</reference>
<name>A0A397GIG3_9GLOM</name>
<organism evidence="2 3">
    <name type="scientific">Diversispora epigaea</name>
    <dbReference type="NCBI Taxonomy" id="1348612"/>
    <lineage>
        <taxon>Eukaryota</taxon>
        <taxon>Fungi</taxon>
        <taxon>Fungi incertae sedis</taxon>
        <taxon>Mucoromycota</taxon>
        <taxon>Glomeromycotina</taxon>
        <taxon>Glomeromycetes</taxon>
        <taxon>Diversisporales</taxon>
        <taxon>Diversisporaceae</taxon>
        <taxon>Diversispora</taxon>
    </lineage>
</organism>
<dbReference type="OrthoDB" id="2406492at2759"/>
<comment type="caution">
    <text evidence="2">The sequence shown here is derived from an EMBL/GenBank/DDBJ whole genome shotgun (WGS) entry which is preliminary data.</text>
</comment>
<dbReference type="GO" id="GO:0005737">
    <property type="term" value="C:cytoplasm"/>
    <property type="evidence" value="ECO:0007669"/>
    <property type="project" value="TreeGrafter"/>
</dbReference>
<evidence type="ECO:0000313" key="2">
    <source>
        <dbReference type="EMBL" id="RHZ49236.1"/>
    </source>
</evidence>
<evidence type="ECO:0000259" key="1">
    <source>
        <dbReference type="PROSITE" id="PS50011"/>
    </source>
</evidence>
<dbReference type="Proteomes" id="UP000266861">
    <property type="component" value="Unassembled WGS sequence"/>
</dbReference>
<dbReference type="Pfam" id="PF07714">
    <property type="entry name" value="PK_Tyr_Ser-Thr"/>
    <property type="match status" value="1"/>
</dbReference>
<dbReference type="GO" id="GO:0005524">
    <property type="term" value="F:ATP binding"/>
    <property type="evidence" value="ECO:0007669"/>
    <property type="project" value="InterPro"/>
</dbReference>
<dbReference type="InterPro" id="IPR011009">
    <property type="entry name" value="Kinase-like_dom_sf"/>
</dbReference>
<dbReference type="InterPro" id="IPR050167">
    <property type="entry name" value="Ser_Thr_protein_kinase"/>
</dbReference>
<feature type="domain" description="Protein kinase" evidence="1">
    <location>
        <begin position="1"/>
        <end position="227"/>
    </location>
</feature>
<dbReference type="SUPFAM" id="SSF56112">
    <property type="entry name" value="Protein kinase-like (PK-like)"/>
    <property type="match status" value="1"/>
</dbReference>
<accession>A0A397GIG3</accession>
<sequence>MSQKIEKIEYCPVGHSSKDFAYTDLQNFIYEGNVADVLKNILSKNLKLGLMGMPTSIRTSNKWHEHKLIRKNVALKEIQDSRYDIIGFLKVAWSLQCLHEINLVYCNLHSGNILMMNDYNHGDSIEIDLSSLLRRNEFTKKGDIYSFGGIIYEIVTTQRPFADQVHDTYLMIDICNGVRPKVPDFMLNWIPEWYLNLMHRCWSDNPSERPSTYELVNLFWDISDKLYGNIVDNDVIRSIHTLHGLQDLLKEIKSGKSPDPNILKFNESTTSNSVDSKESLKFIDEESKFNESTTSNSVDSKESLKFIDEESKIVSILGYISVRDEGDTGDGNDIICGILGDIKEVMVIFLTKSFYI</sequence>
<dbReference type="STRING" id="1348612.A0A397GIG3"/>
<gene>
    <name evidence="2" type="ORF">Glove_527g7</name>
</gene>
<dbReference type="Gene3D" id="1.10.510.10">
    <property type="entry name" value="Transferase(Phosphotransferase) domain 1"/>
    <property type="match status" value="1"/>
</dbReference>
<proteinExistence type="predicted"/>
<dbReference type="GO" id="GO:0007165">
    <property type="term" value="P:signal transduction"/>
    <property type="evidence" value="ECO:0007669"/>
    <property type="project" value="TreeGrafter"/>
</dbReference>
<dbReference type="PROSITE" id="PS50011">
    <property type="entry name" value="PROTEIN_KINASE_DOM"/>
    <property type="match status" value="1"/>
</dbReference>
<dbReference type="EMBL" id="PQFF01000453">
    <property type="protein sequence ID" value="RHZ49236.1"/>
    <property type="molecule type" value="Genomic_DNA"/>
</dbReference>
<protein>
    <recommendedName>
        <fullName evidence="1">Protein kinase domain-containing protein</fullName>
    </recommendedName>
</protein>
<dbReference type="AlphaFoldDB" id="A0A397GIG3"/>
<dbReference type="InterPro" id="IPR000719">
    <property type="entry name" value="Prot_kinase_dom"/>
</dbReference>
<dbReference type="GO" id="GO:0004672">
    <property type="term" value="F:protein kinase activity"/>
    <property type="evidence" value="ECO:0007669"/>
    <property type="project" value="InterPro"/>
</dbReference>
<dbReference type="PANTHER" id="PTHR23257">
    <property type="entry name" value="SERINE-THREONINE PROTEIN KINASE"/>
    <property type="match status" value="1"/>
</dbReference>